<reference evidence="1 2" key="1">
    <citation type="submission" date="2013-09" db="EMBL/GenBank/DDBJ databases">
        <authorList>
            <person name="Zeng Z."/>
            <person name="Chen C."/>
        </authorList>
    </citation>
    <scope>NUCLEOTIDE SEQUENCE [LARGE SCALE GENOMIC DNA]</scope>
    <source>
        <strain evidence="1 2">GH29-5</strain>
    </source>
</reference>
<dbReference type="EMBL" id="JRLW01000008">
    <property type="protein sequence ID" value="KGO89573.1"/>
    <property type="molecule type" value="Genomic_DNA"/>
</dbReference>
<name>A0A0A2MDP4_9FLAO</name>
<dbReference type="STRING" id="1121899.GCA_000430025_00584"/>
<organism evidence="1 2">
    <name type="scientific">Flavobacterium suncheonense GH29-5 = DSM 17707</name>
    <dbReference type="NCBI Taxonomy" id="1121899"/>
    <lineage>
        <taxon>Bacteria</taxon>
        <taxon>Pseudomonadati</taxon>
        <taxon>Bacteroidota</taxon>
        <taxon>Flavobacteriia</taxon>
        <taxon>Flavobacteriales</taxon>
        <taxon>Flavobacteriaceae</taxon>
        <taxon>Flavobacterium</taxon>
    </lineage>
</organism>
<protein>
    <submittedName>
        <fullName evidence="1">Uncharacterized protein</fullName>
    </submittedName>
</protein>
<keyword evidence="2" id="KW-1185">Reference proteome</keyword>
<accession>A0A0A2MDP4</accession>
<comment type="caution">
    <text evidence="1">The sequence shown here is derived from an EMBL/GenBank/DDBJ whole genome shotgun (WGS) entry which is preliminary data.</text>
</comment>
<dbReference type="RefSeq" id="WP_026979371.1">
    <property type="nucleotide sequence ID" value="NZ_AUCZ01000003.1"/>
</dbReference>
<gene>
    <name evidence="1" type="ORF">Q764_07325</name>
</gene>
<sequence length="72" mass="8485">MSLFEKYNRYTTAIEALSEIVKNDNEPHLKVQIDYLRQQRNIIGREQLDLINNCNVVYEEVTVKSFNHASIN</sequence>
<dbReference type="AlphaFoldDB" id="A0A0A2MDP4"/>
<proteinExistence type="predicted"/>
<dbReference type="Proteomes" id="UP000030121">
    <property type="component" value="Unassembled WGS sequence"/>
</dbReference>
<evidence type="ECO:0000313" key="2">
    <source>
        <dbReference type="Proteomes" id="UP000030121"/>
    </source>
</evidence>
<evidence type="ECO:0000313" key="1">
    <source>
        <dbReference type="EMBL" id="KGO89573.1"/>
    </source>
</evidence>